<evidence type="ECO:0000259" key="3">
    <source>
        <dbReference type="PROSITE" id="PS51782"/>
    </source>
</evidence>
<dbReference type="PROSITE" id="PS51782">
    <property type="entry name" value="LYSM"/>
    <property type="match status" value="1"/>
</dbReference>
<reference evidence="4 5" key="1">
    <citation type="journal article" date="2009" name="Environ. Microbiol.">
        <title>Genome sequence of Desulfobacterium autotrophicum HRM2, a marine sulfate reducer oxidizing organic carbon completely to carbon dioxide.</title>
        <authorList>
            <person name="Strittmatter A.W."/>
            <person name="Liesegang H."/>
            <person name="Rabus R."/>
            <person name="Decker I."/>
            <person name="Amann J."/>
            <person name="Andres S."/>
            <person name="Henne A."/>
            <person name="Fricke W.F."/>
            <person name="Martinez-Arias R."/>
            <person name="Bartels D."/>
            <person name="Goesmann A."/>
            <person name="Krause L."/>
            <person name="Puehler A."/>
            <person name="Klenk H.P."/>
            <person name="Richter M."/>
            <person name="Schuler M."/>
            <person name="Gloeckner F.O."/>
            <person name="Meyerdierks A."/>
            <person name="Gottschalk G."/>
            <person name="Amann R."/>
        </authorList>
    </citation>
    <scope>NUCLEOTIDE SEQUENCE [LARGE SCALE GENOMIC DNA]</scope>
    <source>
        <strain evidence="5">ATCC 43914 / DSM 3382 / HRM2</strain>
    </source>
</reference>
<keyword evidence="1" id="KW-0812">Transmembrane</keyword>
<dbReference type="RefSeq" id="WP_015903196.1">
    <property type="nucleotide sequence ID" value="NC_012108.1"/>
</dbReference>
<dbReference type="InterPro" id="IPR006860">
    <property type="entry name" value="FecR"/>
</dbReference>
<dbReference type="InterPro" id="IPR018392">
    <property type="entry name" value="LysM"/>
</dbReference>
<gene>
    <name evidence="4" type="primary">lysM1</name>
    <name evidence="4" type="ordered locus">HRM2_12980</name>
</gene>
<dbReference type="Proteomes" id="UP000000442">
    <property type="component" value="Chromosome"/>
</dbReference>
<dbReference type="SMART" id="SM00257">
    <property type="entry name" value="LysM"/>
    <property type="match status" value="1"/>
</dbReference>
<dbReference type="eggNOG" id="COG1652">
    <property type="taxonomic scope" value="Bacteria"/>
</dbReference>
<dbReference type="CDD" id="cd00118">
    <property type="entry name" value="LysM"/>
    <property type="match status" value="1"/>
</dbReference>
<dbReference type="Gene3D" id="2.60.120.1440">
    <property type="match status" value="1"/>
</dbReference>
<accession>C0Q8R9</accession>
<evidence type="ECO:0000313" key="4">
    <source>
        <dbReference type="EMBL" id="ACN14409.1"/>
    </source>
</evidence>
<dbReference type="OrthoDB" id="9813091at2"/>
<dbReference type="eggNOG" id="COG4254">
    <property type="taxonomic scope" value="Bacteria"/>
</dbReference>
<dbReference type="Gene3D" id="3.10.350.10">
    <property type="entry name" value="LysM domain"/>
    <property type="match status" value="1"/>
</dbReference>
<dbReference type="InterPro" id="IPR003961">
    <property type="entry name" value="FN3_dom"/>
</dbReference>
<feature type="transmembrane region" description="Helical" evidence="1">
    <location>
        <begin position="21"/>
        <end position="41"/>
    </location>
</feature>
<keyword evidence="1" id="KW-0472">Membrane</keyword>
<organism evidence="4 5">
    <name type="scientific">Desulforapulum autotrophicum (strain ATCC 43914 / DSM 3382 / VKM B-1955 / HRM2)</name>
    <name type="common">Desulfobacterium autotrophicum</name>
    <dbReference type="NCBI Taxonomy" id="177437"/>
    <lineage>
        <taxon>Bacteria</taxon>
        <taxon>Pseudomonadati</taxon>
        <taxon>Thermodesulfobacteriota</taxon>
        <taxon>Desulfobacteria</taxon>
        <taxon>Desulfobacterales</taxon>
        <taxon>Desulfobacteraceae</taxon>
        <taxon>Desulforapulum</taxon>
    </lineage>
</organism>
<keyword evidence="5" id="KW-1185">Reference proteome</keyword>
<evidence type="ECO:0000313" key="5">
    <source>
        <dbReference type="Proteomes" id="UP000000442"/>
    </source>
</evidence>
<evidence type="ECO:0000259" key="2">
    <source>
        <dbReference type="PROSITE" id="PS50853"/>
    </source>
</evidence>
<dbReference type="PANTHER" id="PTHR38731:SF3">
    <property type="entry name" value="BLL6125 PROTEIN"/>
    <property type="match status" value="1"/>
</dbReference>
<dbReference type="Pfam" id="PF04773">
    <property type="entry name" value="FecR"/>
    <property type="match status" value="1"/>
</dbReference>
<dbReference type="InterPro" id="IPR013783">
    <property type="entry name" value="Ig-like_fold"/>
</dbReference>
<dbReference type="Pfam" id="PF01476">
    <property type="entry name" value="LysM"/>
    <property type="match status" value="1"/>
</dbReference>
<keyword evidence="1" id="KW-1133">Transmembrane helix</keyword>
<protein>
    <submittedName>
        <fullName evidence="4">LysM1</fullName>
    </submittedName>
</protein>
<feature type="domain" description="Fibronectin type-III" evidence="2">
    <location>
        <begin position="457"/>
        <end position="548"/>
    </location>
</feature>
<proteinExistence type="predicted"/>
<dbReference type="Gene3D" id="2.60.40.10">
    <property type="entry name" value="Immunoglobulins"/>
    <property type="match status" value="3"/>
</dbReference>
<dbReference type="KEGG" id="dat:HRM2_12980"/>
<dbReference type="SUPFAM" id="SSF54106">
    <property type="entry name" value="LysM domain"/>
    <property type="match status" value="1"/>
</dbReference>
<dbReference type="HOGENOM" id="CLU_036396_1_0_7"/>
<evidence type="ECO:0000256" key="1">
    <source>
        <dbReference type="SAM" id="Phobius"/>
    </source>
</evidence>
<dbReference type="InterPro" id="IPR036779">
    <property type="entry name" value="LysM_dom_sf"/>
</dbReference>
<dbReference type="AlphaFoldDB" id="C0Q8R9"/>
<dbReference type="EMBL" id="CP001087">
    <property type="protein sequence ID" value="ACN14409.1"/>
    <property type="molecule type" value="Genomic_DNA"/>
</dbReference>
<name>C0Q8R9_DESAH</name>
<dbReference type="PROSITE" id="PS50853">
    <property type="entry name" value="FN3"/>
    <property type="match status" value="1"/>
</dbReference>
<sequence>MLFIQFLVDNPIKQKQRIRSFWFAILVLFSMAPVIVCANPFNEKNITVTIIKNDTLVSICKKYLEQPNGWKTIARINGLVNPHLIFPGETLRIPSVLLKGIPIDGMVTFLKGRAMFQPPGGTDWTQLHMGDPVSQGTQLKTFMDSAVEITFEDGASFFLRPETTISLETARKKDPSCFIRKLFMPAGRTLLNIKKSTGTESRIEIRTPSAVSAARGTQFRVSADDDEVTRTEVLGGIVGVEAMGRDVRLDRGEGTWVKKGEVPRAPIALLPPPSLVTLKALYQVLPSQFTLTPVDNATSYRVMLSTDSVSKNVVAMAKVGISRAVFLENLEDGIYYCQALSIDGVGLEGLPSQPKAFEIRVNPLPPFIQKPLDGQEFRQGSVSLEWLSVTDAVAYEIQVAKDPGFKDLFMDVDGISETRKKIYLDDFADYYFRVRSIARDQFKGVWSDTIGFVFLEPPKAPPVDTPQMDESKVNIRWQNLGPEIFYHFQMATDPLFKEIIRDSITKESYIVFERPEKSGVYHVRISAIDSQGYEGQFTSPQNFQIKGSPYWKIGAVVSWAVIALIIVF</sequence>
<dbReference type="PANTHER" id="PTHR38731">
    <property type="entry name" value="LIPL45-RELATED LIPOPROTEIN-RELATED"/>
    <property type="match status" value="1"/>
</dbReference>
<feature type="domain" description="LysM" evidence="3">
    <location>
        <begin position="46"/>
        <end position="93"/>
    </location>
</feature>
<dbReference type="STRING" id="177437.HRM2_12980"/>